<accession>D4YL21</accession>
<dbReference type="GO" id="GO:0003677">
    <property type="term" value="F:DNA binding"/>
    <property type="evidence" value="ECO:0007669"/>
    <property type="project" value="UniProtKB-KW"/>
</dbReference>
<evidence type="ECO:0000313" key="5">
    <source>
        <dbReference type="EMBL" id="EFG48115.1"/>
    </source>
</evidence>
<dbReference type="EMBL" id="ADNU01000018">
    <property type="protein sequence ID" value="EFG48115.1"/>
    <property type="molecule type" value="Genomic_DNA"/>
</dbReference>
<keyword evidence="1" id="KW-0805">Transcription regulation</keyword>
<sequence length="152" mass="16832">MQPQWTFQYGGRSSATCDTSETQMRIGELAEAAGTTAKTLRFYEEQGLLPAAERTASGYRDYDPEAATRIDFIHRGQAAGLTLAQIKQILDIRDGGEIPCGHVRDLLDVRLKDIERQISDLVSLRDNVAALRDAAAEPEPETCNADEVCRYL</sequence>
<reference evidence="5 6" key="1">
    <citation type="submission" date="2010-04" db="EMBL/GenBank/DDBJ databases">
        <authorList>
            <person name="Qin X."/>
            <person name="Bachman B."/>
            <person name="Battles P."/>
            <person name="Bell A."/>
            <person name="Bess C."/>
            <person name="Bickham C."/>
            <person name="Chaboub L."/>
            <person name="Chen D."/>
            <person name="Coyle M."/>
            <person name="Deiros D.R."/>
            <person name="Dinh H."/>
            <person name="Forbes L."/>
            <person name="Fowler G."/>
            <person name="Francisco L."/>
            <person name="Fu Q."/>
            <person name="Gubbala S."/>
            <person name="Hale W."/>
            <person name="Han Y."/>
            <person name="Hemphill L."/>
            <person name="Highlander S.K."/>
            <person name="Hirani K."/>
            <person name="Hogues M."/>
            <person name="Jackson L."/>
            <person name="Jakkamsetti A."/>
            <person name="Javaid M."/>
            <person name="Jiang H."/>
            <person name="Korchina V."/>
            <person name="Kovar C."/>
            <person name="Lara F."/>
            <person name="Lee S."/>
            <person name="Mata R."/>
            <person name="Mathew T."/>
            <person name="Moen C."/>
            <person name="Morales K."/>
            <person name="Munidasa M."/>
            <person name="Nazareth L."/>
            <person name="Ngo R."/>
            <person name="Nguyen L."/>
            <person name="Okwuonu G."/>
            <person name="Ongeri F."/>
            <person name="Patil S."/>
            <person name="Petrosino J."/>
            <person name="Pham C."/>
            <person name="Pham P."/>
            <person name="Pu L.-L."/>
            <person name="Puazo M."/>
            <person name="Raj R."/>
            <person name="Reid J."/>
            <person name="Rouhana J."/>
            <person name="Saada N."/>
            <person name="Shang Y."/>
            <person name="Simmons D."/>
            <person name="Thornton R."/>
            <person name="Warren J."/>
            <person name="Weissenberger G."/>
            <person name="Zhang J."/>
            <person name="Zhang L."/>
            <person name="Zhou C."/>
            <person name="Zhu D."/>
            <person name="Muzny D."/>
            <person name="Worley K."/>
            <person name="Gibbs R."/>
        </authorList>
    </citation>
    <scope>NUCLEOTIDE SEQUENCE [LARGE SCALE GENOMIC DNA]</scope>
    <source>
        <strain evidence="5 6">ATCC 49030</strain>
    </source>
</reference>
<dbReference type="Gene3D" id="1.10.1660.10">
    <property type="match status" value="1"/>
</dbReference>
<feature type="domain" description="HTH merR-type" evidence="4">
    <location>
        <begin position="23"/>
        <end position="92"/>
    </location>
</feature>
<dbReference type="PANTHER" id="PTHR30204:SF94">
    <property type="entry name" value="HEAVY METAL-DEPENDENT TRANSCRIPTIONAL REGULATOR HI_0293-RELATED"/>
    <property type="match status" value="1"/>
</dbReference>
<evidence type="ECO:0000256" key="1">
    <source>
        <dbReference type="ARBA" id="ARBA00023015"/>
    </source>
</evidence>
<dbReference type="SMART" id="SM00422">
    <property type="entry name" value="HTH_MERR"/>
    <property type="match status" value="1"/>
</dbReference>
<organism evidence="5 6">
    <name type="scientific">Brevibacterium mcbrellneri ATCC 49030</name>
    <dbReference type="NCBI Taxonomy" id="585530"/>
    <lineage>
        <taxon>Bacteria</taxon>
        <taxon>Bacillati</taxon>
        <taxon>Actinomycetota</taxon>
        <taxon>Actinomycetes</taxon>
        <taxon>Micrococcales</taxon>
        <taxon>Brevibacteriaceae</taxon>
        <taxon>Brevibacterium</taxon>
    </lineage>
</organism>
<evidence type="ECO:0000256" key="2">
    <source>
        <dbReference type="ARBA" id="ARBA00023125"/>
    </source>
</evidence>
<dbReference type="CDD" id="cd04770">
    <property type="entry name" value="HTH_HMRTR"/>
    <property type="match status" value="1"/>
</dbReference>
<dbReference type="STRING" id="585530.HMPREF0183_0631"/>
<dbReference type="AlphaFoldDB" id="D4YL21"/>
<protein>
    <submittedName>
        <fullName evidence="5">Transcriptional regulator, MerR family</fullName>
    </submittedName>
</protein>
<dbReference type="Proteomes" id="UP000005714">
    <property type="component" value="Unassembled WGS sequence"/>
</dbReference>
<dbReference type="InterPro" id="IPR047057">
    <property type="entry name" value="MerR_fam"/>
</dbReference>
<keyword evidence="3" id="KW-0804">Transcription</keyword>
<evidence type="ECO:0000313" key="6">
    <source>
        <dbReference type="Proteomes" id="UP000005714"/>
    </source>
</evidence>
<dbReference type="PRINTS" id="PR00040">
    <property type="entry name" value="HTHMERR"/>
</dbReference>
<name>D4YL21_9MICO</name>
<dbReference type="InterPro" id="IPR000551">
    <property type="entry name" value="MerR-type_HTH_dom"/>
</dbReference>
<dbReference type="PANTHER" id="PTHR30204">
    <property type="entry name" value="REDOX-CYCLING DRUG-SENSING TRANSCRIPTIONAL ACTIVATOR SOXR"/>
    <property type="match status" value="1"/>
</dbReference>
<dbReference type="GO" id="GO:0003700">
    <property type="term" value="F:DNA-binding transcription factor activity"/>
    <property type="evidence" value="ECO:0007669"/>
    <property type="project" value="InterPro"/>
</dbReference>
<dbReference type="InterPro" id="IPR009061">
    <property type="entry name" value="DNA-bd_dom_put_sf"/>
</dbReference>
<evidence type="ECO:0000256" key="3">
    <source>
        <dbReference type="ARBA" id="ARBA00023163"/>
    </source>
</evidence>
<dbReference type="PROSITE" id="PS50937">
    <property type="entry name" value="HTH_MERR_2"/>
    <property type="match status" value="1"/>
</dbReference>
<dbReference type="Pfam" id="PF13411">
    <property type="entry name" value="MerR_1"/>
    <property type="match status" value="1"/>
</dbReference>
<evidence type="ECO:0000259" key="4">
    <source>
        <dbReference type="PROSITE" id="PS50937"/>
    </source>
</evidence>
<keyword evidence="6" id="KW-1185">Reference proteome</keyword>
<proteinExistence type="predicted"/>
<dbReference type="eggNOG" id="COG0789">
    <property type="taxonomic scope" value="Bacteria"/>
</dbReference>
<dbReference type="SUPFAM" id="SSF46955">
    <property type="entry name" value="Putative DNA-binding domain"/>
    <property type="match status" value="1"/>
</dbReference>
<gene>
    <name evidence="5" type="ORF">HMPREF0183_0631</name>
</gene>
<keyword evidence="2" id="KW-0238">DNA-binding</keyword>
<comment type="caution">
    <text evidence="5">The sequence shown here is derived from an EMBL/GenBank/DDBJ whole genome shotgun (WGS) entry which is preliminary data.</text>
</comment>